<dbReference type="Proteomes" id="UP000568106">
    <property type="component" value="Unassembled WGS sequence"/>
</dbReference>
<evidence type="ECO:0000313" key="2">
    <source>
        <dbReference type="EMBL" id="MBB5317073.1"/>
    </source>
</evidence>
<dbReference type="EMBL" id="JACHDY010000002">
    <property type="protein sequence ID" value="MBB5317073.1"/>
    <property type="molecule type" value="Genomic_DNA"/>
</dbReference>
<evidence type="ECO:0000313" key="3">
    <source>
        <dbReference type="Proteomes" id="UP000568106"/>
    </source>
</evidence>
<feature type="region of interest" description="Disordered" evidence="1">
    <location>
        <begin position="1"/>
        <end position="39"/>
    </location>
</feature>
<name>A0A7W8IH75_9BACT</name>
<reference evidence="2" key="1">
    <citation type="submission" date="2020-08" db="EMBL/GenBank/DDBJ databases">
        <title>Genomic Encyclopedia of Type Strains, Phase IV (KMG-V): Genome sequencing to study the core and pangenomes of soil and plant-associated prokaryotes.</title>
        <authorList>
            <person name="Whitman W."/>
        </authorList>
    </citation>
    <scope>NUCLEOTIDE SEQUENCE [LARGE SCALE GENOMIC DNA]</scope>
    <source>
        <strain evidence="2">M8UP27</strain>
    </source>
</reference>
<sequence>MRIAAQRHIERRGFMNAEEKHAKRENHAHKSESLQKTHS</sequence>
<protein>
    <submittedName>
        <fullName evidence="2">Uncharacterized protein</fullName>
    </submittedName>
</protein>
<comment type="caution">
    <text evidence="2">The sequence shown here is derived from an EMBL/GenBank/DDBJ whole genome shotgun (WGS) entry which is preliminary data.</text>
</comment>
<gene>
    <name evidence="2" type="ORF">HDF09_001742</name>
</gene>
<evidence type="ECO:0000256" key="1">
    <source>
        <dbReference type="SAM" id="MobiDB-lite"/>
    </source>
</evidence>
<proteinExistence type="predicted"/>
<feature type="compositionally biased region" description="Basic and acidic residues" evidence="1">
    <location>
        <begin position="28"/>
        <end position="39"/>
    </location>
</feature>
<feature type="compositionally biased region" description="Basic and acidic residues" evidence="1">
    <location>
        <begin position="7"/>
        <end position="22"/>
    </location>
</feature>
<organism evidence="2 3">
    <name type="scientific">Tunturiibacter empetritectus</name>
    <dbReference type="NCBI Taxonomy" id="3069691"/>
    <lineage>
        <taxon>Bacteria</taxon>
        <taxon>Pseudomonadati</taxon>
        <taxon>Acidobacteriota</taxon>
        <taxon>Terriglobia</taxon>
        <taxon>Terriglobales</taxon>
        <taxon>Acidobacteriaceae</taxon>
        <taxon>Tunturiibacter</taxon>
    </lineage>
</organism>
<keyword evidence="3" id="KW-1185">Reference proteome</keyword>
<accession>A0A7W8IH75</accession>
<dbReference type="AlphaFoldDB" id="A0A7W8IH75"/>